<gene>
    <name evidence="3" type="ORF">CJO09_03935</name>
</gene>
<keyword evidence="4" id="KW-1185">Reference proteome</keyword>
<feature type="chain" id="PRO_5046248769" description="Outer membrane protein beta-barrel domain-containing protein" evidence="2">
    <location>
        <begin position="24"/>
        <end position="292"/>
    </location>
</feature>
<dbReference type="Gene3D" id="2.40.160.20">
    <property type="match status" value="1"/>
</dbReference>
<dbReference type="RefSeq" id="WP_119441145.1">
    <property type="nucleotide sequence ID" value="NZ_CP170494.1"/>
</dbReference>
<comment type="subcellular location">
    <subcellularLocation>
        <location evidence="1">Cell outer membrane</location>
    </subcellularLocation>
</comment>
<evidence type="ECO:0000313" key="4">
    <source>
        <dbReference type="Proteomes" id="UP000266483"/>
    </source>
</evidence>
<protein>
    <recommendedName>
        <fullName evidence="5">Outer membrane protein beta-barrel domain-containing protein</fullName>
    </recommendedName>
</protein>
<reference evidence="3 4" key="1">
    <citation type="submission" date="2017-08" db="EMBL/GenBank/DDBJ databases">
        <title>Pusillimonas indicus sp. nov., a member of the family Alcaligenaceae isolated from surface seawater.</title>
        <authorList>
            <person name="Li J."/>
        </authorList>
    </citation>
    <scope>NUCLEOTIDE SEQUENCE [LARGE SCALE GENOMIC DNA]</scope>
    <source>
        <strain evidence="3 4">17-4A</strain>
    </source>
</reference>
<proteinExistence type="predicted"/>
<feature type="signal peptide" evidence="2">
    <location>
        <begin position="1"/>
        <end position="23"/>
    </location>
</feature>
<dbReference type="InterPro" id="IPR011250">
    <property type="entry name" value="OMP/PagP_B-barrel"/>
</dbReference>
<evidence type="ECO:0000256" key="1">
    <source>
        <dbReference type="ARBA" id="ARBA00004442"/>
    </source>
</evidence>
<sequence>MKKAVLLGLIIPLFSGYSALATAQTNSTSLVPDSGIYFGLGFGANSTQFKNQKLEATGTSTVTNTATGALVSKGTAGGPPVGIGMDTVNSISPALQAGYFEKLQGTDYLWGVKFSYNYLGGTTATKDFIRIPQYGSFSNGTPFTGNAIARSYQKTVNHQFSLIPYFGHAFNRGTVYFGVGPTLSQVNTNINDLVGFADINGTRTDISGSAQSFSASQWVWGAAVMLGGTYYLDKSWFLDFSYTYSVTQDKTANYYSTYNNPGSPNTYSGSLIGSSTGTATVQSANLSLNRVF</sequence>
<dbReference type="SUPFAM" id="SSF56925">
    <property type="entry name" value="OMPA-like"/>
    <property type="match status" value="1"/>
</dbReference>
<evidence type="ECO:0000256" key="2">
    <source>
        <dbReference type="SAM" id="SignalP"/>
    </source>
</evidence>
<name>A0ABX9MZH9_9BURK</name>
<comment type="caution">
    <text evidence="3">The sequence shown here is derived from an EMBL/GenBank/DDBJ whole genome shotgun (WGS) entry which is preliminary data.</text>
</comment>
<accession>A0ABX9MZH9</accession>
<dbReference type="EMBL" id="NQOU01000001">
    <property type="protein sequence ID" value="RII84370.1"/>
    <property type="molecule type" value="Genomic_DNA"/>
</dbReference>
<dbReference type="Proteomes" id="UP000266483">
    <property type="component" value="Unassembled WGS sequence"/>
</dbReference>
<evidence type="ECO:0000313" key="3">
    <source>
        <dbReference type="EMBL" id="RII84370.1"/>
    </source>
</evidence>
<organism evidence="3 4">
    <name type="scientific">Neopusillimonas maritima</name>
    <dbReference type="NCBI Taxonomy" id="2026239"/>
    <lineage>
        <taxon>Bacteria</taxon>
        <taxon>Pseudomonadati</taxon>
        <taxon>Pseudomonadota</taxon>
        <taxon>Betaproteobacteria</taxon>
        <taxon>Burkholderiales</taxon>
        <taxon>Alcaligenaceae</taxon>
        <taxon>Neopusillimonas</taxon>
    </lineage>
</organism>
<keyword evidence="2" id="KW-0732">Signal</keyword>
<evidence type="ECO:0008006" key="5">
    <source>
        <dbReference type="Google" id="ProtNLM"/>
    </source>
</evidence>